<dbReference type="SUPFAM" id="SSF82171">
    <property type="entry name" value="DPP6 N-terminal domain-like"/>
    <property type="match status" value="1"/>
</dbReference>
<evidence type="ECO:0000313" key="1">
    <source>
        <dbReference type="EMBL" id="NEU73754.1"/>
    </source>
</evidence>
<evidence type="ECO:0008006" key="3">
    <source>
        <dbReference type="Google" id="ProtNLM"/>
    </source>
</evidence>
<dbReference type="InterPro" id="IPR011042">
    <property type="entry name" value="6-blade_b-propeller_TolB-like"/>
</dbReference>
<sequence length="389" mass="43822">MLLEENGQEAVFLELPSHKQKNQLSDLLGQNPQLTEDKNVHRQVYKTKLIGFDKQQKNKSSKAFNRQEVKFKDEITAQEYTLDLLSYEGNNGQFFVAEPGSKTPRLIPKPTDASQQLFQYNDGLYILDTKTLQVKALSDEQARYATFQRKKDLPDLGIENGRILYWAKQPNWSSDGSTIAFMSNRDQIETNHIGVWIHDVATNQESKVYETDNVTPHILGWTADNRILINEYNHGGGTGALVAIAPKTKQRQELVSGDFIAQSDDRQTVLYTKRNSTDADLYALNTSTGTSELLYQLPAEESLGTGQVDFSADGTRIAIALVNRKTGVESLFVYNLQNKNAKRLELPQGKTFYGRMTVKWVGDELAVPVESRNLNLQNSTSETLLMSAF</sequence>
<dbReference type="Pfam" id="PF07676">
    <property type="entry name" value="PD40"/>
    <property type="match status" value="1"/>
</dbReference>
<gene>
    <name evidence="1" type="ORF">PI95_014590</name>
</gene>
<proteinExistence type="predicted"/>
<reference evidence="1 2" key="1">
    <citation type="journal article" date="2015" name="Genome Announc.">
        <title>Draft Genome Sequence of Cyanobacterium Hassallia byssoidea Strain VB512170, Isolated from Monuments in India.</title>
        <authorList>
            <person name="Singh D."/>
            <person name="Chandrababunaidu M.M."/>
            <person name="Panda A."/>
            <person name="Sen D."/>
            <person name="Bhattacharyya S."/>
            <person name="Adhikary S.P."/>
            <person name="Tripathy S."/>
        </authorList>
    </citation>
    <scope>NUCLEOTIDE SEQUENCE [LARGE SCALE GENOMIC DNA]</scope>
    <source>
        <strain evidence="1 2">VB512170</strain>
    </source>
</reference>
<dbReference type="InterPro" id="IPR011659">
    <property type="entry name" value="WD40"/>
</dbReference>
<evidence type="ECO:0000313" key="2">
    <source>
        <dbReference type="Proteomes" id="UP000031549"/>
    </source>
</evidence>
<accession>A0A846HAL5</accession>
<comment type="caution">
    <text evidence="1">The sequence shown here is derived from an EMBL/GenBank/DDBJ whole genome shotgun (WGS) entry which is preliminary data.</text>
</comment>
<organism evidence="1 2">
    <name type="scientific">Hassallia byssoidea VB512170</name>
    <dbReference type="NCBI Taxonomy" id="1304833"/>
    <lineage>
        <taxon>Bacteria</taxon>
        <taxon>Bacillati</taxon>
        <taxon>Cyanobacteriota</taxon>
        <taxon>Cyanophyceae</taxon>
        <taxon>Nostocales</taxon>
        <taxon>Tolypothrichaceae</taxon>
        <taxon>Hassallia</taxon>
    </lineage>
</organism>
<name>A0A846HAL5_9CYAN</name>
<dbReference type="EMBL" id="JTCM02000028">
    <property type="protein sequence ID" value="NEU73754.1"/>
    <property type="molecule type" value="Genomic_DNA"/>
</dbReference>
<keyword evidence="2" id="KW-1185">Reference proteome</keyword>
<dbReference type="AlphaFoldDB" id="A0A846HAL5"/>
<dbReference type="Gene3D" id="2.120.10.30">
    <property type="entry name" value="TolB, C-terminal domain"/>
    <property type="match status" value="2"/>
</dbReference>
<dbReference type="Proteomes" id="UP000031549">
    <property type="component" value="Unassembled WGS sequence"/>
</dbReference>
<protein>
    <recommendedName>
        <fullName evidence="3">Dipeptidylpeptidase IV N-terminal domain-containing protein</fullName>
    </recommendedName>
</protein>